<feature type="region of interest" description="Disordered" evidence="1">
    <location>
        <begin position="733"/>
        <end position="761"/>
    </location>
</feature>
<dbReference type="GO" id="GO:0005730">
    <property type="term" value="C:nucleolus"/>
    <property type="evidence" value="ECO:0007669"/>
    <property type="project" value="TreeGrafter"/>
</dbReference>
<dbReference type="PANTHER" id="PTHR15633">
    <property type="entry name" value="NUCLEOLAR PROTEIN 11"/>
    <property type="match status" value="1"/>
</dbReference>
<gene>
    <name evidence="2" type="ORF">BD324DRAFT_638442</name>
</gene>
<dbReference type="OrthoDB" id="4349954at2759"/>
<keyword evidence="3" id="KW-1185">Reference proteome</keyword>
<protein>
    <submittedName>
        <fullName evidence="2">Uncharacterized protein</fullName>
    </submittedName>
</protein>
<evidence type="ECO:0000313" key="3">
    <source>
        <dbReference type="Proteomes" id="UP000193218"/>
    </source>
</evidence>
<dbReference type="EMBL" id="NBSH01000017">
    <property type="protein sequence ID" value="ORX33750.1"/>
    <property type="molecule type" value="Genomic_DNA"/>
</dbReference>
<dbReference type="Proteomes" id="UP000193218">
    <property type="component" value="Unassembled WGS sequence"/>
</dbReference>
<dbReference type="STRING" id="4999.A0A1Y1U6T8"/>
<sequence length="783" mass="84004">MDRATMTSISSPTSLATFSNAQASSSKLHQSHVMLSAVHGAATPFAVAAVQGDGVWTYDLNTLRPTASYTVQPSTIFVTRPISFMPPPRHPPKGKAKAKAPVQDAVDDPMDADSGPTSRTTVIGIGKGDKIKRSEEGRFLWMWRKEDDAEKEVLLLDKPLYDIHHIPLHRAAVLCVHIDGSMTVVDANLQIRPVVLSSLLNLKGSLLAAGTLDLVDYTVSVILVGSKGSVSYIKLELSGGRDVRATLMKEISIGYALKQDLKSASVDSNGAVVAIGHDDSIISIPPNAVSQPESPYELPSLLQPPQTPMAICVPTPGLPLALLADTSCNVLLASISSSLPAVLSVFHLSDISPTTTACVSHLAILASNPGSFTLGLVLTHRDNDGGRSVVYTLDVSISDSGIGINSLLGSQVQTQKYLSVPVRVTGSKVDSKEITSLLEEALQRRAVDEAEERFRVWMSAKEDEHKANGSKGPMLTDDLVQRIVSTIITLARKGDDEAMPSTEDTVIEAPESGPAEKPLSGPYAGAVLGALLDRGLLKDEFWSGGVLQAGLLPASDWVNIRKAIGTVPDIPSSAIVNALERAQTSLSGGESNIDDFTFESLLREVVSLPPPAPGYRTALFSLSLETCMRLLDAYVNWLTVHVESMSSALDAWIADDTSAPSSSAPPVEALILHSNLLLDARLQTLLSHPPAWDLLEKMQVCLSSLMEMQDVYRKIHAPIEAVLTLARREAQSKAEEQAKRLPPTIPGQTGHAKGQQFGKQNRKLKVGMSDEVIGKWRVEDLIF</sequence>
<proteinExistence type="predicted"/>
<comment type="caution">
    <text evidence="2">The sequence shown here is derived from an EMBL/GenBank/DDBJ whole genome shotgun (WGS) entry which is preliminary data.</text>
</comment>
<reference evidence="2 3" key="1">
    <citation type="submission" date="2017-03" db="EMBL/GenBank/DDBJ databases">
        <title>Widespread Adenine N6-methylation of Active Genes in Fungi.</title>
        <authorList>
            <consortium name="DOE Joint Genome Institute"/>
            <person name="Mondo S.J."/>
            <person name="Dannebaum R.O."/>
            <person name="Kuo R.C."/>
            <person name="Louie K.B."/>
            <person name="Bewick A.J."/>
            <person name="Labutti K."/>
            <person name="Haridas S."/>
            <person name="Kuo A."/>
            <person name="Salamov A."/>
            <person name="Ahrendt S.R."/>
            <person name="Lau R."/>
            <person name="Bowen B.P."/>
            <person name="Lipzen A."/>
            <person name="Sullivan W."/>
            <person name="Andreopoulos W.B."/>
            <person name="Clum A."/>
            <person name="Lindquist E."/>
            <person name="Daum C."/>
            <person name="Northen T.R."/>
            <person name="Ramamoorthy G."/>
            <person name="Schmitz R.J."/>
            <person name="Gryganskyi A."/>
            <person name="Culley D."/>
            <person name="Magnuson J."/>
            <person name="James T.Y."/>
            <person name="O'Malley M.A."/>
            <person name="Stajich J.E."/>
            <person name="Spatafora J.W."/>
            <person name="Visel A."/>
            <person name="Grigoriev I.V."/>
        </authorList>
    </citation>
    <scope>NUCLEOTIDE SEQUENCE [LARGE SCALE GENOMIC DNA]</scope>
    <source>
        <strain evidence="2 3">NRRL Y-17943</strain>
    </source>
</reference>
<evidence type="ECO:0000256" key="1">
    <source>
        <dbReference type="SAM" id="MobiDB-lite"/>
    </source>
</evidence>
<dbReference type="GeneID" id="33558922"/>
<feature type="region of interest" description="Disordered" evidence="1">
    <location>
        <begin position="83"/>
        <end position="123"/>
    </location>
</feature>
<dbReference type="RefSeq" id="XP_021868049.1">
    <property type="nucleotide sequence ID" value="XM_022017113.1"/>
</dbReference>
<dbReference type="InterPro" id="IPR042859">
    <property type="entry name" value="NOL11"/>
</dbReference>
<dbReference type="InParanoid" id="A0A1Y1U6T8"/>
<name>A0A1Y1U6T8_9TREE</name>
<evidence type="ECO:0000313" key="2">
    <source>
        <dbReference type="EMBL" id="ORX33750.1"/>
    </source>
</evidence>
<dbReference type="GO" id="GO:0030490">
    <property type="term" value="P:maturation of SSU-rRNA"/>
    <property type="evidence" value="ECO:0007669"/>
    <property type="project" value="InterPro"/>
</dbReference>
<organism evidence="2 3">
    <name type="scientific">Kockovaella imperatae</name>
    <dbReference type="NCBI Taxonomy" id="4999"/>
    <lineage>
        <taxon>Eukaryota</taxon>
        <taxon>Fungi</taxon>
        <taxon>Dikarya</taxon>
        <taxon>Basidiomycota</taxon>
        <taxon>Agaricomycotina</taxon>
        <taxon>Tremellomycetes</taxon>
        <taxon>Tremellales</taxon>
        <taxon>Cuniculitremaceae</taxon>
        <taxon>Kockovaella</taxon>
    </lineage>
</organism>
<accession>A0A1Y1U6T8</accession>
<dbReference type="AlphaFoldDB" id="A0A1Y1U6T8"/>
<dbReference type="PANTHER" id="PTHR15633:SF2">
    <property type="entry name" value="NUCLEOLAR PROTEIN 11"/>
    <property type="match status" value="1"/>
</dbReference>
<dbReference type="GO" id="GO:0003723">
    <property type="term" value="F:RNA binding"/>
    <property type="evidence" value="ECO:0007669"/>
    <property type="project" value="TreeGrafter"/>
</dbReference>